<evidence type="ECO:0000256" key="7">
    <source>
        <dbReference type="ARBA" id="ARBA00022670"/>
    </source>
</evidence>
<evidence type="ECO:0000256" key="15">
    <source>
        <dbReference type="ARBA" id="ARBA00045897"/>
    </source>
</evidence>
<proteinExistence type="inferred from homology"/>
<feature type="domain" description="Peptidase M16C associated" evidence="17">
    <location>
        <begin position="517"/>
        <end position="775"/>
    </location>
</feature>
<dbReference type="InterPro" id="IPR013578">
    <property type="entry name" value="Peptidase_M16C_assoc"/>
</dbReference>
<dbReference type="STRING" id="554155.C5FWT0"/>
<feature type="coiled-coil region" evidence="16">
    <location>
        <begin position="539"/>
        <end position="569"/>
    </location>
</feature>
<dbReference type="GO" id="GO:0008270">
    <property type="term" value="F:zinc ion binding"/>
    <property type="evidence" value="ECO:0007669"/>
    <property type="project" value="EnsemblFungi"/>
</dbReference>
<comment type="similarity">
    <text evidence="4">Belongs to the peptidase M16 family. PreP subfamily.</text>
</comment>
<dbReference type="FunFam" id="3.30.830.10:FF:000011">
    <property type="entry name" value="Presequence protease, mitochondrial"/>
    <property type="match status" value="1"/>
</dbReference>
<dbReference type="GO" id="GO:0005758">
    <property type="term" value="C:mitochondrial intermembrane space"/>
    <property type="evidence" value="ECO:0007669"/>
    <property type="project" value="UniProtKB-SubCell"/>
</dbReference>
<dbReference type="InterPro" id="IPR055130">
    <property type="entry name" value="PreP_C"/>
</dbReference>
<keyword evidence="19" id="KW-1185">Reference proteome</keyword>
<evidence type="ECO:0000256" key="14">
    <source>
        <dbReference type="ARBA" id="ARBA00034552"/>
    </source>
</evidence>
<keyword evidence="12" id="KW-0482">Metalloprotease</keyword>
<dbReference type="Pfam" id="PF00675">
    <property type="entry name" value="Peptidase_M16"/>
    <property type="match status" value="1"/>
</dbReference>
<comment type="subcellular location">
    <subcellularLocation>
        <location evidence="3">Mitochondrion intermembrane space</location>
    </subcellularLocation>
    <subcellularLocation>
        <location evidence="2">Mitochondrion matrix</location>
    </subcellularLocation>
</comment>
<dbReference type="InterPro" id="IPR011765">
    <property type="entry name" value="Pept_M16_N"/>
</dbReference>
<evidence type="ECO:0000256" key="1">
    <source>
        <dbReference type="ARBA" id="ARBA00001947"/>
    </source>
</evidence>
<keyword evidence="11" id="KW-0809">Transit peptide</keyword>
<dbReference type="GeneID" id="9227258"/>
<dbReference type="PANTHER" id="PTHR43016">
    <property type="entry name" value="PRESEQUENCE PROTEASE"/>
    <property type="match status" value="1"/>
</dbReference>
<gene>
    <name evidence="18" type="ORF">MCYG_06156</name>
</gene>
<dbReference type="GO" id="GO:0004176">
    <property type="term" value="F:ATP-dependent peptidase activity"/>
    <property type="evidence" value="ECO:0007669"/>
    <property type="project" value="EnsemblFungi"/>
</dbReference>
<dbReference type="EMBL" id="DS995706">
    <property type="protein sequence ID" value="EEQ33337.1"/>
    <property type="molecule type" value="Genomic_DNA"/>
</dbReference>
<evidence type="ECO:0000313" key="18">
    <source>
        <dbReference type="EMBL" id="EEQ33337.1"/>
    </source>
</evidence>
<dbReference type="Pfam" id="PF08367">
    <property type="entry name" value="M16C_assoc"/>
    <property type="match status" value="1"/>
</dbReference>
<evidence type="ECO:0000256" key="8">
    <source>
        <dbReference type="ARBA" id="ARBA00022723"/>
    </source>
</evidence>
<dbReference type="InterPro" id="IPR007863">
    <property type="entry name" value="Peptidase_M16_C"/>
</dbReference>
<keyword evidence="10" id="KW-0862">Zinc</keyword>
<dbReference type="Pfam" id="PF05193">
    <property type="entry name" value="Peptidase_M16_C"/>
    <property type="match status" value="1"/>
</dbReference>
<dbReference type="SUPFAM" id="SSF63411">
    <property type="entry name" value="LuxS/MPP-like metallohydrolase"/>
    <property type="match status" value="4"/>
</dbReference>
<comment type="cofactor">
    <cofactor evidence="1">
        <name>Zn(2+)</name>
        <dbReference type="ChEBI" id="CHEBI:29105"/>
    </cofactor>
</comment>
<keyword evidence="8" id="KW-0479">Metal-binding</keyword>
<dbReference type="SMART" id="SM01264">
    <property type="entry name" value="M16C_associated"/>
    <property type="match status" value="1"/>
</dbReference>
<sequence>MLRSGSRLSKLGIFRAPLALSRHAPLQGNSLRVKERWASTVTALESYPSAGEKLHGFIVQEKKHIPELHLSAIHLKHEKTDADYLHVARDDKNNVFGISFKTNPPDATGVPHILEHTTLCGSEKYPVRDPFFKMLPRSLSNFMNAFTSSDHTTYPFATTNKKDFQNLLSVYLDATLHPLLKEEDFRQEGWRLGPENARPEQTPEGASDEQAKDDIVFKGVVYNEMKGQMSDANYLYYIRFREQIIPTLNNSGGDPKFIPDLTHKQLVDYSKSNYHPSNARIFTYGDMPLAGHLAQVGEVLDGFEKKSRPLDVKLPVDLSSGPTNITVTGPIDTFASEDKQTKTSVSWLAGDSSDNVELFSMGILSSLLLDGYGSPLYRALIESGIGSSFTPNTGLDTSGKVPIFSVGVNGISEANVTDVQKSIQKVYEEQLAKGFNDEKVQGMLHQLELALRHKTANFGMGIMEKVIASWFNGSDPMKDLAWNEMINGFKKRYEKGGYLEGLMQKYFMNDKYMAFTMNGDPTYNNSLVEYETTRKETMMNELSQKYGSMELAKEQLKKEELELLNVQEAAQQADLSCLPTLTVSDISRQKEKKPLSESKIDNVDVVWRQAPTNGLSYIQVLNALNDLPDHLRLLIPLFNDCIMRLGTTNRRMEQWEDLIKLKTGGIISSTFSAASPLALDKFSEGIQFSGFALDKNIPDMFEILTTLVNESAFSGPDAPKMIEELLKSSCNGALDSVAATGHRFAVNMASSTLSRKFWAEEQTSGLSQIQKMAQLLQDAQKSPEKLQELIGHLQTIQSFALGRSSNLRIRVVCEPEMRGENEAILQRWLNGLHSNSSPMPAPGAAFPKPSSDKVLYDLPFQVSYSGLAMETTPYVSTSSAPLSVLAQLLTHNYLHPEIREKGGAYGAGASNGPVRGIFTFSSYRDPNPMNTLKVFNNSGVYARDRAWAQRELDEAKLSIFQSLDAPVSVEEEGHRYFMSGVTHEMDQMWREQVLDVTAADVSEAAQRYLVEASQRSFCLLGQKKGDWPELEGWEVKKISMSPGEPSAAA</sequence>
<keyword evidence="13" id="KW-0496">Mitochondrion</keyword>
<evidence type="ECO:0000256" key="9">
    <source>
        <dbReference type="ARBA" id="ARBA00022801"/>
    </source>
</evidence>
<evidence type="ECO:0000256" key="11">
    <source>
        <dbReference type="ARBA" id="ARBA00022946"/>
    </source>
</evidence>
<dbReference type="GO" id="GO:0005759">
    <property type="term" value="C:mitochondrial matrix"/>
    <property type="evidence" value="ECO:0007669"/>
    <property type="project" value="UniProtKB-SubCell"/>
</dbReference>
<dbReference type="AlphaFoldDB" id="C5FWT0"/>
<comment type="subunit">
    <text evidence="5">Monomer and homodimer; homodimerization is induced by binding of the substrate.</text>
</comment>
<dbReference type="GO" id="GO:0034982">
    <property type="term" value="P:mitochondrial protein processing"/>
    <property type="evidence" value="ECO:0007669"/>
    <property type="project" value="EnsemblFungi"/>
</dbReference>
<evidence type="ECO:0000256" key="3">
    <source>
        <dbReference type="ARBA" id="ARBA00004569"/>
    </source>
</evidence>
<dbReference type="GO" id="GO:0004222">
    <property type="term" value="F:metalloendopeptidase activity"/>
    <property type="evidence" value="ECO:0007669"/>
    <property type="project" value="EnsemblFungi"/>
</dbReference>
<name>C5FWT0_ARTOC</name>
<dbReference type="OrthoDB" id="10250783at2759"/>
<dbReference type="Proteomes" id="UP000002035">
    <property type="component" value="Unassembled WGS sequence"/>
</dbReference>
<organism evidence="18 19">
    <name type="scientific">Arthroderma otae (strain ATCC MYA-4605 / CBS 113480)</name>
    <name type="common">Microsporum canis</name>
    <dbReference type="NCBI Taxonomy" id="554155"/>
    <lineage>
        <taxon>Eukaryota</taxon>
        <taxon>Fungi</taxon>
        <taxon>Dikarya</taxon>
        <taxon>Ascomycota</taxon>
        <taxon>Pezizomycotina</taxon>
        <taxon>Eurotiomycetes</taxon>
        <taxon>Eurotiomycetidae</taxon>
        <taxon>Onygenales</taxon>
        <taxon>Arthrodermataceae</taxon>
        <taxon>Microsporum</taxon>
    </lineage>
</organism>
<dbReference type="HOGENOM" id="CLU_009165_0_0_1"/>
<dbReference type="FunFam" id="3.30.830.10:FF:000013">
    <property type="entry name" value="Mitochondrial presequence protease"/>
    <property type="match status" value="1"/>
</dbReference>
<evidence type="ECO:0000256" key="2">
    <source>
        <dbReference type="ARBA" id="ARBA00004305"/>
    </source>
</evidence>
<dbReference type="PANTHER" id="PTHR43016:SF13">
    <property type="entry name" value="PRESEQUENCE PROTEASE, MITOCHONDRIAL"/>
    <property type="match status" value="1"/>
</dbReference>
<dbReference type="Gene3D" id="3.30.830.10">
    <property type="entry name" value="Metalloenzyme, LuxS/M16 peptidase-like"/>
    <property type="match status" value="4"/>
</dbReference>
<dbReference type="eggNOG" id="KOG2019">
    <property type="taxonomic scope" value="Eukaryota"/>
</dbReference>
<evidence type="ECO:0000259" key="17">
    <source>
        <dbReference type="SMART" id="SM01264"/>
    </source>
</evidence>
<evidence type="ECO:0000256" key="5">
    <source>
        <dbReference type="ARBA" id="ARBA00011853"/>
    </source>
</evidence>
<dbReference type="OMA" id="NYLYYIR"/>
<keyword evidence="7 18" id="KW-0645">Protease</keyword>
<reference evidence="19" key="1">
    <citation type="journal article" date="2012" name="MBio">
        <title>Comparative genome analysis of Trichophyton rubrum and related dermatophytes reveals candidate genes involved in infection.</title>
        <authorList>
            <person name="Martinez D.A."/>
            <person name="Oliver B.G."/>
            <person name="Graeser Y."/>
            <person name="Goldberg J.M."/>
            <person name="Li W."/>
            <person name="Martinez-Rossi N.M."/>
            <person name="Monod M."/>
            <person name="Shelest E."/>
            <person name="Barton R.C."/>
            <person name="Birch E."/>
            <person name="Brakhage A.A."/>
            <person name="Chen Z."/>
            <person name="Gurr S.J."/>
            <person name="Heiman D."/>
            <person name="Heitman J."/>
            <person name="Kosti I."/>
            <person name="Rossi A."/>
            <person name="Saif S."/>
            <person name="Samalova M."/>
            <person name="Saunders C.W."/>
            <person name="Shea T."/>
            <person name="Summerbell R.C."/>
            <person name="Xu J."/>
            <person name="Young S."/>
            <person name="Zeng Q."/>
            <person name="Birren B.W."/>
            <person name="Cuomo C.A."/>
            <person name="White T.C."/>
        </authorList>
    </citation>
    <scope>NUCLEOTIDE SEQUENCE [LARGE SCALE GENOMIC DNA]</scope>
    <source>
        <strain evidence="19">ATCC MYA-4605 / CBS 113480</strain>
    </source>
</reference>
<evidence type="ECO:0000256" key="10">
    <source>
        <dbReference type="ARBA" id="ARBA00022833"/>
    </source>
</evidence>
<dbReference type="RefSeq" id="XP_002844192.1">
    <property type="nucleotide sequence ID" value="XM_002844146.1"/>
</dbReference>
<comment type="function">
    <text evidence="15">Degrades mitochondrial transit peptides after their cleavage in the intermembrane space or in the matrix, and presequence peptides; clearance of these peptides is required to keep the presequence processing machinery running. Preferentially cleaves the N-terminal side of paired basic amino acid residues. Also degrades other unstructured peptides. May function as an ATP-dependent peptidase as opposed to a metalloendopeptidase.</text>
</comment>
<dbReference type="GO" id="GO:0051603">
    <property type="term" value="P:proteolysis involved in protein catabolic process"/>
    <property type="evidence" value="ECO:0007669"/>
    <property type="project" value="EnsemblFungi"/>
</dbReference>
<protein>
    <recommendedName>
        <fullName evidence="6">Presequence protease, mitochondrial</fullName>
    </recommendedName>
    <alternativeName>
        <fullName evidence="14">Pitrilysin metalloproteinase</fullName>
    </alternativeName>
</protein>
<evidence type="ECO:0000256" key="12">
    <source>
        <dbReference type="ARBA" id="ARBA00023049"/>
    </source>
</evidence>
<evidence type="ECO:0000256" key="6">
    <source>
        <dbReference type="ARBA" id="ARBA00020167"/>
    </source>
</evidence>
<evidence type="ECO:0000256" key="13">
    <source>
        <dbReference type="ARBA" id="ARBA00023128"/>
    </source>
</evidence>
<dbReference type="Pfam" id="PF22516">
    <property type="entry name" value="PreP_C"/>
    <property type="match status" value="1"/>
</dbReference>
<evidence type="ECO:0000256" key="4">
    <source>
        <dbReference type="ARBA" id="ARBA00007575"/>
    </source>
</evidence>
<evidence type="ECO:0000256" key="16">
    <source>
        <dbReference type="SAM" id="Coils"/>
    </source>
</evidence>
<evidence type="ECO:0000313" key="19">
    <source>
        <dbReference type="Proteomes" id="UP000002035"/>
    </source>
</evidence>
<keyword evidence="9" id="KW-0378">Hydrolase</keyword>
<accession>C5FWT0</accession>
<keyword evidence="16" id="KW-0175">Coiled coil</keyword>
<dbReference type="VEuPathDB" id="FungiDB:MCYG_06156"/>
<dbReference type="InterPro" id="IPR011249">
    <property type="entry name" value="Metalloenz_LuxS/M16"/>
</dbReference>
<dbReference type="FunFam" id="3.30.830.10:FF:000009">
    <property type="entry name" value="Presequence protease, mitochondrial"/>
    <property type="match status" value="1"/>
</dbReference>